<dbReference type="Proteomes" id="UP000295075">
    <property type="component" value="Unassembled WGS sequence"/>
</dbReference>
<keyword evidence="5 6" id="KW-0460">Magnesium</keyword>
<organism evidence="7 8">
    <name type="scientific">Kribbella albertanoniae</name>
    <dbReference type="NCBI Taxonomy" id="1266829"/>
    <lineage>
        <taxon>Bacteria</taxon>
        <taxon>Bacillati</taxon>
        <taxon>Actinomycetota</taxon>
        <taxon>Actinomycetes</taxon>
        <taxon>Propionibacteriales</taxon>
        <taxon>Kribbellaceae</taxon>
        <taxon>Kribbella</taxon>
    </lineage>
</organism>
<evidence type="ECO:0000313" key="7">
    <source>
        <dbReference type="EMBL" id="TDC30686.1"/>
    </source>
</evidence>
<dbReference type="EC" id="3.1.3.25" evidence="2"/>
<protein>
    <recommendedName>
        <fullName evidence="2">inositol-phosphate phosphatase</fullName>
        <ecNumber evidence="2">3.1.3.25</ecNumber>
    </recommendedName>
</protein>
<evidence type="ECO:0000256" key="5">
    <source>
        <dbReference type="ARBA" id="ARBA00022842"/>
    </source>
</evidence>
<dbReference type="PRINTS" id="PR00377">
    <property type="entry name" value="IMPHPHTASES"/>
</dbReference>
<gene>
    <name evidence="7" type="ORF">E1261_12815</name>
</gene>
<proteinExistence type="predicted"/>
<evidence type="ECO:0000256" key="1">
    <source>
        <dbReference type="ARBA" id="ARBA00001033"/>
    </source>
</evidence>
<dbReference type="InterPro" id="IPR020550">
    <property type="entry name" value="Inositol_monophosphatase_CS"/>
</dbReference>
<evidence type="ECO:0000256" key="4">
    <source>
        <dbReference type="ARBA" id="ARBA00022801"/>
    </source>
</evidence>
<sequence length="271" mass="28293">MISERVRIARTIATAAAGTAASWQHRAGLKSRSKADGSVVTDADLATEEHVRKLLAEYCPGEHVVGEEFGGRSQDSADCWIVDPIDGTENFRRGSPFWGVLLAWQSTGAVAAAAVVAPAMGRNWWAGRGEGAFTDGDRRLEVSTIAELNESAFCFGGAHEYGHVEVQRLAAFAAGCRTAWGIGNFAGHLQVAEGISDGALSVDASIWDLAAPALIVAEAGGRWSDVAGKSDLHTGSLLSANPSIHPALLAGIGTALRPTTEEAARCGLSED</sequence>
<dbReference type="Pfam" id="PF00459">
    <property type="entry name" value="Inositol_P"/>
    <property type="match status" value="1"/>
</dbReference>
<keyword evidence="8" id="KW-1185">Reference proteome</keyword>
<evidence type="ECO:0000256" key="6">
    <source>
        <dbReference type="PIRSR" id="PIRSR600760-2"/>
    </source>
</evidence>
<feature type="binding site" evidence="6">
    <location>
        <position position="86"/>
    </location>
    <ligand>
        <name>Mg(2+)</name>
        <dbReference type="ChEBI" id="CHEBI:18420"/>
        <label>1</label>
        <note>catalytic</note>
    </ligand>
</feature>
<dbReference type="GO" id="GO:0046872">
    <property type="term" value="F:metal ion binding"/>
    <property type="evidence" value="ECO:0007669"/>
    <property type="project" value="UniProtKB-KW"/>
</dbReference>
<dbReference type="AlphaFoldDB" id="A0A4R4Q683"/>
<name>A0A4R4Q683_9ACTN</name>
<evidence type="ECO:0000256" key="3">
    <source>
        <dbReference type="ARBA" id="ARBA00022723"/>
    </source>
</evidence>
<evidence type="ECO:0000313" key="8">
    <source>
        <dbReference type="Proteomes" id="UP000295075"/>
    </source>
</evidence>
<evidence type="ECO:0000256" key="2">
    <source>
        <dbReference type="ARBA" id="ARBA00013106"/>
    </source>
</evidence>
<dbReference type="InterPro" id="IPR020583">
    <property type="entry name" value="Inositol_monoP_metal-BS"/>
</dbReference>
<dbReference type="PANTHER" id="PTHR20854">
    <property type="entry name" value="INOSITOL MONOPHOSPHATASE"/>
    <property type="match status" value="1"/>
</dbReference>
<dbReference type="PROSITE" id="PS00630">
    <property type="entry name" value="IMP_2"/>
    <property type="match status" value="1"/>
</dbReference>
<keyword evidence="4" id="KW-0378">Hydrolase</keyword>
<dbReference type="GO" id="GO:0007165">
    <property type="term" value="P:signal transduction"/>
    <property type="evidence" value="ECO:0007669"/>
    <property type="project" value="TreeGrafter"/>
</dbReference>
<dbReference type="OrthoDB" id="9772456at2"/>
<dbReference type="PANTHER" id="PTHR20854:SF4">
    <property type="entry name" value="INOSITOL-1-MONOPHOSPHATASE-RELATED"/>
    <property type="match status" value="1"/>
</dbReference>
<dbReference type="Gene3D" id="3.40.190.80">
    <property type="match status" value="1"/>
</dbReference>
<dbReference type="GO" id="GO:0006020">
    <property type="term" value="P:inositol metabolic process"/>
    <property type="evidence" value="ECO:0007669"/>
    <property type="project" value="TreeGrafter"/>
</dbReference>
<accession>A0A4R4Q683</accession>
<feature type="binding site" evidence="6">
    <location>
        <position position="83"/>
    </location>
    <ligand>
        <name>Mg(2+)</name>
        <dbReference type="ChEBI" id="CHEBI:18420"/>
        <label>1</label>
        <note>catalytic</note>
    </ligand>
</feature>
<feature type="binding site" evidence="6">
    <location>
        <position position="67"/>
    </location>
    <ligand>
        <name>Mg(2+)</name>
        <dbReference type="ChEBI" id="CHEBI:18420"/>
        <label>1</label>
        <note>catalytic</note>
    </ligand>
</feature>
<dbReference type="GO" id="GO:0008934">
    <property type="term" value="F:inositol monophosphate 1-phosphatase activity"/>
    <property type="evidence" value="ECO:0007669"/>
    <property type="project" value="TreeGrafter"/>
</dbReference>
<dbReference type="Gene3D" id="3.30.540.10">
    <property type="entry name" value="Fructose-1,6-Bisphosphatase, subunit A, domain 1"/>
    <property type="match status" value="1"/>
</dbReference>
<comment type="cofactor">
    <cofactor evidence="6">
        <name>Mg(2+)</name>
        <dbReference type="ChEBI" id="CHEBI:18420"/>
    </cofactor>
</comment>
<dbReference type="RefSeq" id="WP_132406156.1">
    <property type="nucleotide sequence ID" value="NZ_SMKA01000042.1"/>
</dbReference>
<dbReference type="GO" id="GO:0046854">
    <property type="term" value="P:phosphatidylinositol phosphate biosynthetic process"/>
    <property type="evidence" value="ECO:0007669"/>
    <property type="project" value="InterPro"/>
</dbReference>
<keyword evidence="3 6" id="KW-0479">Metal-binding</keyword>
<dbReference type="InterPro" id="IPR000760">
    <property type="entry name" value="Inositol_monophosphatase-like"/>
</dbReference>
<dbReference type="PROSITE" id="PS00629">
    <property type="entry name" value="IMP_1"/>
    <property type="match status" value="1"/>
</dbReference>
<feature type="binding site" evidence="6">
    <location>
        <position position="85"/>
    </location>
    <ligand>
        <name>Mg(2+)</name>
        <dbReference type="ChEBI" id="CHEBI:18420"/>
        <label>1</label>
        <note>catalytic</note>
    </ligand>
</feature>
<comment type="caution">
    <text evidence="7">The sequence shown here is derived from an EMBL/GenBank/DDBJ whole genome shotgun (WGS) entry which is preliminary data.</text>
</comment>
<feature type="binding site" evidence="6">
    <location>
        <position position="208"/>
    </location>
    <ligand>
        <name>Mg(2+)</name>
        <dbReference type="ChEBI" id="CHEBI:18420"/>
        <label>1</label>
        <note>catalytic</note>
    </ligand>
</feature>
<dbReference type="SUPFAM" id="SSF56655">
    <property type="entry name" value="Carbohydrate phosphatase"/>
    <property type="match status" value="1"/>
</dbReference>
<dbReference type="EMBL" id="SMKA01000042">
    <property type="protein sequence ID" value="TDC30686.1"/>
    <property type="molecule type" value="Genomic_DNA"/>
</dbReference>
<reference evidence="7 8" key="1">
    <citation type="submission" date="2019-03" db="EMBL/GenBank/DDBJ databases">
        <title>Draft genome sequences of novel Actinobacteria.</title>
        <authorList>
            <person name="Sahin N."/>
            <person name="Ay H."/>
            <person name="Saygin H."/>
        </authorList>
    </citation>
    <scope>NUCLEOTIDE SEQUENCE [LARGE SCALE GENOMIC DNA]</scope>
    <source>
        <strain evidence="7 8">JCM 30547</strain>
    </source>
</reference>
<comment type="catalytic activity">
    <reaction evidence="1">
        <text>a myo-inositol phosphate + H2O = myo-inositol + phosphate</text>
        <dbReference type="Rhea" id="RHEA:24056"/>
        <dbReference type="ChEBI" id="CHEBI:15377"/>
        <dbReference type="ChEBI" id="CHEBI:17268"/>
        <dbReference type="ChEBI" id="CHEBI:43474"/>
        <dbReference type="ChEBI" id="CHEBI:84139"/>
        <dbReference type="EC" id="3.1.3.25"/>
    </reaction>
</comment>